<evidence type="ECO:0000313" key="2">
    <source>
        <dbReference type="EMBL" id="MPC59216.1"/>
    </source>
</evidence>
<keyword evidence="3" id="KW-1185">Reference proteome</keyword>
<name>A0A5B7GNX8_PORTR</name>
<sequence length="156" mass="16909">MSSLDDGSHGAKTSAGYKGKSSNRGQTSIMSSCLGEDKSWHKHFTTFHRSLKSDCTPSEDYPSSSRRQDCTLSAQSAGPAVPLQMSPFPSPSKEEMHVASWAMLMDAIAKIRGNMVKLKTEMARHTKLLESCRQGDVAGLNAGFSGFSLDDDEDSE</sequence>
<dbReference type="Proteomes" id="UP000324222">
    <property type="component" value="Unassembled WGS sequence"/>
</dbReference>
<feature type="region of interest" description="Disordered" evidence="1">
    <location>
        <begin position="1"/>
        <end position="29"/>
    </location>
</feature>
<protein>
    <submittedName>
        <fullName evidence="2">Uncharacterized protein</fullName>
    </submittedName>
</protein>
<feature type="region of interest" description="Disordered" evidence="1">
    <location>
        <begin position="51"/>
        <end position="92"/>
    </location>
</feature>
<comment type="caution">
    <text evidence="2">The sequence shown here is derived from an EMBL/GenBank/DDBJ whole genome shotgun (WGS) entry which is preliminary data.</text>
</comment>
<organism evidence="2 3">
    <name type="scientific">Portunus trituberculatus</name>
    <name type="common">Swimming crab</name>
    <name type="synonym">Neptunus trituberculatus</name>
    <dbReference type="NCBI Taxonomy" id="210409"/>
    <lineage>
        <taxon>Eukaryota</taxon>
        <taxon>Metazoa</taxon>
        <taxon>Ecdysozoa</taxon>
        <taxon>Arthropoda</taxon>
        <taxon>Crustacea</taxon>
        <taxon>Multicrustacea</taxon>
        <taxon>Malacostraca</taxon>
        <taxon>Eumalacostraca</taxon>
        <taxon>Eucarida</taxon>
        <taxon>Decapoda</taxon>
        <taxon>Pleocyemata</taxon>
        <taxon>Brachyura</taxon>
        <taxon>Eubrachyura</taxon>
        <taxon>Portunoidea</taxon>
        <taxon>Portunidae</taxon>
        <taxon>Portuninae</taxon>
        <taxon>Portunus</taxon>
    </lineage>
</organism>
<dbReference type="EMBL" id="VSRR010016361">
    <property type="protein sequence ID" value="MPC59216.1"/>
    <property type="molecule type" value="Genomic_DNA"/>
</dbReference>
<evidence type="ECO:0000313" key="3">
    <source>
        <dbReference type="Proteomes" id="UP000324222"/>
    </source>
</evidence>
<feature type="compositionally biased region" description="Polar residues" evidence="1">
    <location>
        <begin position="20"/>
        <end position="29"/>
    </location>
</feature>
<reference evidence="2 3" key="1">
    <citation type="submission" date="2019-05" db="EMBL/GenBank/DDBJ databases">
        <title>Another draft genome of Portunus trituberculatus and its Hox gene families provides insights of decapod evolution.</title>
        <authorList>
            <person name="Jeong J.-H."/>
            <person name="Song I."/>
            <person name="Kim S."/>
            <person name="Choi T."/>
            <person name="Kim D."/>
            <person name="Ryu S."/>
            <person name="Kim W."/>
        </authorList>
    </citation>
    <scope>NUCLEOTIDE SEQUENCE [LARGE SCALE GENOMIC DNA]</scope>
    <source>
        <tissue evidence="2">Muscle</tissue>
    </source>
</reference>
<proteinExistence type="predicted"/>
<dbReference type="AlphaFoldDB" id="A0A5B7GNX8"/>
<feature type="compositionally biased region" description="Polar residues" evidence="1">
    <location>
        <begin position="53"/>
        <end position="76"/>
    </location>
</feature>
<gene>
    <name evidence="2" type="ORF">E2C01_053232</name>
</gene>
<evidence type="ECO:0000256" key="1">
    <source>
        <dbReference type="SAM" id="MobiDB-lite"/>
    </source>
</evidence>
<accession>A0A5B7GNX8</accession>